<dbReference type="GO" id="GO:0016787">
    <property type="term" value="F:hydrolase activity"/>
    <property type="evidence" value="ECO:0007669"/>
    <property type="project" value="UniProtKB-KW"/>
</dbReference>
<gene>
    <name evidence="5" type="ORF">CDL15_Pgr022955</name>
</gene>
<reference evidence="6" key="1">
    <citation type="journal article" date="2017" name="Plant J.">
        <title>The pomegranate (Punica granatum L.) genome and the genomics of punicalagin biosynthesis.</title>
        <authorList>
            <person name="Qin G."/>
            <person name="Xu C."/>
            <person name="Ming R."/>
            <person name="Tang H."/>
            <person name="Guyot R."/>
            <person name="Kramer E.M."/>
            <person name="Hu Y."/>
            <person name="Yi X."/>
            <person name="Qi Y."/>
            <person name="Xu X."/>
            <person name="Gao Z."/>
            <person name="Pan H."/>
            <person name="Jian J."/>
            <person name="Tian Y."/>
            <person name="Yue Z."/>
            <person name="Xu Y."/>
        </authorList>
    </citation>
    <scope>NUCLEOTIDE SEQUENCE [LARGE SCALE GENOMIC DNA]</scope>
    <source>
        <strain evidence="6">cv. Dabenzi</strain>
    </source>
</reference>
<protein>
    <submittedName>
        <fullName evidence="5">Uncharacterized protein</fullName>
    </submittedName>
</protein>
<feature type="domain" description="Fungal lipase-type" evidence="3">
    <location>
        <begin position="109"/>
        <end position="232"/>
    </location>
</feature>
<dbReference type="EMBL" id="MTKT01002440">
    <property type="protein sequence ID" value="OWM79543.1"/>
    <property type="molecule type" value="Genomic_DNA"/>
</dbReference>
<accession>A0A218X3N0</accession>
<dbReference type="GO" id="GO:0016042">
    <property type="term" value="P:lipid catabolic process"/>
    <property type="evidence" value="ECO:0007669"/>
    <property type="project" value="InterPro"/>
</dbReference>
<dbReference type="SUPFAM" id="SSF53474">
    <property type="entry name" value="alpha/beta-Hydrolases"/>
    <property type="match status" value="1"/>
</dbReference>
<evidence type="ECO:0000259" key="3">
    <source>
        <dbReference type="Pfam" id="PF01764"/>
    </source>
</evidence>
<evidence type="ECO:0000313" key="5">
    <source>
        <dbReference type="EMBL" id="OWM79543.1"/>
    </source>
</evidence>
<feature type="domain" description="Mono-/di-acylglycerol lipase N-terminal" evidence="4">
    <location>
        <begin position="9"/>
        <end position="75"/>
    </location>
</feature>
<dbReference type="PANTHER" id="PTHR46398">
    <property type="entry name" value="ALPHA/BETA-HYDROLASES SUPERFAMILY PROTEIN"/>
    <property type="match status" value="1"/>
</dbReference>
<dbReference type="PANTHER" id="PTHR46398:SF4">
    <property type="entry name" value="ALPHA_BETA-HYDROLASES SUPERFAMILY PROTEIN"/>
    <property type="match status" value="1"/>
</dbReference>
<evidence type="ECO:0000259" key="4">
    <source>
        <dbReference type="Pfam" id="PF03893"/>
    </source>
</evidence>
<dbReference type="Gene3D" id="3.40.50.1820">
    <property type="entry name" value="alpha/beta hydrolase"/>
    <property type="match status" value="1"/>
</dbReference>
<comment type="caution">
    <text evidence="5">The sequence shown here is derived from an EMBL/GenBank/DDBJ whole genome shotgun (WGS) entry which is preliminary data.</text>
</comment>
<dbReference type="CDD" id="cd00519">
    <property type="entry name" value="Lipase_3"/>
    <property type="match status" value="1"/>
</dbReference>
<dbReference type="InterPro" id="IPR029058">
    <property type="entry name" value="AB_hydrolase_fold"/>
</dbReference>
<evidence type="ECO:0000256" key="2">
    <source>
        <dbReference type="SAM" id="MobiDB-lite"/>
    </source>
</evidence>
<keyword evidence="1" id="KW-0378">Hydrolase</keyword>
<dbReference type="AlphaFoldDB" id="A0A218X3N0"/>
<name>A0A218X3N0_PUNGR</name>
<sequence length="508" mass="57644">MSMICGVPLLECVYCLACARWAWKRCLHSAGHDSETWGFATAEEFEPVPRLCRYILAVYEEDLRCPLWEPPGGYGINPDCLILRRSYEDAQGRAPPYMLYIDHKHTDIVLAFRGLNMAKESDYAVMLDNKLGKRKFDGGYVHNGLLKAAVWVLDMETEVLKQLLEKYPNYTLTFAGHSLGSGVAALLTMVVVRNLDKLGNIERKRVRGYAIAPARCMSLNLAVRYADVINSVVLQASSLVYSFVCGVMLTVFTSILEVTGVVCPGYRVALNQLNCFNVLVMDQDDFLPRTATPLEDIFKSLFCLPCLLCARCMRDTCISEEKMLKDPRRLYAPGRLYHIVERKPFRLGRFPPVVRTAVPVDGRFEHIVISCNATSDHAIIWIEREAQRAIDLMLEKDHIMEVPPKQRMERQETIEKEHTEEYQAALKRAVTLAVPHAFSPSQYGTFNEQQDKEEEGQESGRSSKGDASFSVGSSHKNSKNESWDELIERLFDRDESGHMTLKKSHRGD</sequence>
<proteinExistence type="predicted"/>
<evidence type="ECO:0000256" key="1">
    <source>
        <dbReference type="ARBA" id="ARBA00022801"/>
    </source>
</evidence>
<dbReference type="Pfam" id="PF01764">
    <property type="entry name" value="Lipase_3"/>
    <property type="match status" value="1"/>
</dbReference>
<dbReference type="Pfam" id="PF03893">
    <property type="entry name" value="Lipase3_N"/>
    <property type="match status" value="1"/>
</dbReference>
<dbReference type="Proteomes" id="UP000197138">
    <property type="component" value="Unassembled WGS sequence"/>
</dbReference>
<feature type="region of interest" description="Disordered" evidence="2">
    <location>
        <begin position="440"/>
        <end position="483"/>
    </location>
</feature>
<dbReference type="InterPro" id="IPR005592">
    <property type="entry name" value="Mono/diacylglycerol_lipase_N"/>
</dbReference>
<dbReference type="InterPro" id="IPR002921">
    <property type="entry name" value="Fungal_lipase-type"/>
</dbReference>
<organism evidence="5 6">
    <name type="scientific">Punica granatum</name>
    <name type="common">Pomegranate</name>
    <dbReference type="NCBI Taxonomy" id="22663"/>
    <lineage>
        <taxon>Eukaryota</taxon>
        <taxon>Viridiplantae</taxon>
        <taxon>Streptophyta</taxon>
        <taxon>Embryophyta</taxon>
        <taxon>Tracheophyta</taxon>
        <taxon>Spermatophyta</taxon>
        <taxon>Magnoliopsida</taxon>
        <taxon>eudicotyledons</taxon>
        <taxon>Gunneridae</taxon>
        <taxon>Pentapetalae</taxon>
        <taxon>rosids</taxon>
        <taxon>malvids</taxon>
        <taxon>Myrtales</taxon>
        <taxon>Lythraceae</taxon>
        <taxon>Punica</taxon>
    </lineage>
</organism>
<evidence type="ECO:0000313" key="6">
    <source>
        <dbReference type="Proteomes" id="UP000197138"/>
    </source>
</evidence>